<dbReference type="AlphaFoldDB" id="A0A644X6F9"/>
<dbReference type="GO" id="GO:0015086">
    <property type="term" value="F:cadmium ion transmembrane transporter activity"/>
    <property type="evidence" value="ECO:0007669"/>
    <property type="project" value="TreeGrafter"/>
</dbReference>
<evidence type="ECO:0000256" key="2">
    <source>
        <dbReference type="SAM" id="Phobius"/>
    </source>
</evidence>
<dbReference type="InterPro" id="IPR023214">
    <property type="entry name" value="HAD_sf"/>
</dbReference>
<dbReference type="GO" id="GO:0016787">
    <property type="term" value="F:hydrolase activity"/>
    <property type="evidence" value="ECO:0007669"/>
    <property type="project" value="UniProtKB-KW"/>
</dbReference>
<dbReference type="InterPro" id="IPR036412">
    <property type="entry name" value="HAD-like_sf"/>
</dbReference>
<feature type="transmembrane region" description="Helical" evidence="2">
    <location>
        <begin position="79"/>
        <end position="98"/>
    </location>
</feature>
<sequence>MNDAPVLARADIGIAMGALGTDAAIEAADIVIMDDNLKRLPMAVGIARRTHTIVLQNIVFALAVKLVILTLGALGYASMWAAVFADVGVSLLAVLNSMRALRIK</sequence>
<feature type="transmembrane region" description="Helical" evidence="2">
    <location>
        <begin position="12"/>
        <end position="32"/>
    </location>
</feature>
<protein>
    <submittedName>
        <fullName evidence="3">Cadmium, zinc and cobalt-transporting ATPase</fullName>
        <ecNumber evidence="3">3.6.3.3</ecNumber>
    </submittedName>
</protein>
<keyword evidence="2" id="KW-0472">Membrane</keyword>
<dbReference type="EMBL" id="VSSQ01001873">
    <property type="protein sequence ID" value="MPM11750.1"/>
    <property type="molecule type" value="Genomic_DNA"/>
</dbReference>
<organism evidence="3">
    <name type="scientific">bioreactor metagenome</name>
    <dbReference type="NCBI Taxonomy" id="1076179"/>
    <lineage>
        <taxon>unclassified sequences</taxon>
        <taxon>metagenomes</taxon>
        <taxon>ecological metagenomes</taxon>
    </lineage>
</organism>
<keyword evidence="2" id="KW-1133">Transmembrane helix</keyword>
<dbReference type="PANTHER" id="PTHR48085:SF5">
    <property type="entry name" value="CADMIUM_ZINC-TRANSPORTING ATPASE HMA4-RELATED"/>
    <property type="match status" value="1"/>
</dbReference>
<accession>A0A644X6F9</accession>
<keyword evidence="3" id="KW-0378">Hydrolase</keyword>
<dbReference type="SUPFAM" id="SSF56784">
    <property type="entry name" value="HAD-like"/>
    <property type="match status" value="1"/>
</dbReference>
<keyword evidence="2" id="KW-0812">Transmembrane</keyword>
<dbReference type="Gene3D" id="3.40.50.1000">
    <property type="entry name" value="HAD superfamily/HAD-like"/>
    <property type="match status" value="1"/>
</dbReference>
<dbReference type="InterPro" id="IPR051014">
    <property type="entry name" value="Cation_Transport_ATPase_IB"/>
</dbReference>
<proteinExistence type="inferred from homology"/>
<gene>
    <name evidence="3" type="primary">cadA_28</name>
    <name evidence="3" type="ORF">SDC9_58101</name>
</gene>
<evidence type="ECO:0000256" key="1">
    <source>
        <dbReference type="ARBA" id="ARBA00006024"/>
    </source>
</evidence>
<comment type="caution">
    <text evidence="3">The sequence shown here is derived from an EMBL/GenBank/DDBJ whole genome shotgun (WGS) entry which is preliminary data.</text>
</comment>
<name>A0A644X6F9_9ZZZZ</name>
<dbReference type="EC" id="3.6.3.3" evidence="3"/>
<evidence type="ECO:0000313" key="3">
    <source>
        <dbReference type="EMBL" id="MPM11750.1"/>
    </source>
</evidence>
<comment type="similarity">
    <text evidence="1">Belongs to the cation transport ATPase (P-type) (TC 3.A.3) family. Type IB subfamily.</text>
</comment>
<dbReference type="PANTHER" id="PTHR48085">
    <property type="entry name" value="CADMIUM/ZINC-TRANSPORTING ATPASE HMA2-RELATED"/>
    <property type="match status" value="1"/>
</dbReference>
<reference evidence="3" key="1">
    <citation type="submission" date="2019-08" db="EMBL/GenBank/DDBJ databases">
        <authorList>
            <person name="Kucharzyk K."/>
            <person name="Murdoch R.W."/>
            <person name="Higgins S."/>
            <person name="Loffler F."/>
        </authorList>
    </citation>
    <scope>NUCLEOTIDE SEQUENCE</scope>
</reference>
<dbReference type="GO" id="GO:0016020">
    <property type="term" value="C:membrane"/>
    <property type="evidence" value="ECO:0007669"/>
    <property type="project" value="TreeGrafter"/>
</dbReference>
<feature type="transmembrane region" description="Helical" evidence="2">
    <location>
        <begin position="53"/>
        <end position="73"/>
    </location>
</feature>